<dbReference type="KEGG" id="vg:5600463"/>
<sequence>MAKLVVVRLGARRDTTPARELAEALVAAGATCVKVWGRLRSRLHVQREVVYDLRDGEFRDGWVEYPLGPAVVLQVEGLSRKKLKRVLMEVGTGWPKVHAEPAPYWRRA</sequence>
<evidence type="ECO:0000313" key="1">
    <source>
        <dbReference type="EMBL" id="ABU96906.1"/>
    </source>
</evidence>
<reference evidence="1 2" key="1">
    <citation type="journal article" date="2008" name="J. Mol. Biol.">
        <title>Genome comparison and proteomic characterization of Thermus thermophilus bacteriophages P23-45 and P74-26: siphoviruses with triplex-forming sequences and the longest known tails.</title>
        <authorList>
            <person name="Minakhin L."/>
            <person name="Goel M."/>
            <person name="Berdygulova Z."/>
            <person name="Ramanculov E."/>
            <person name="Florens L."/>
            <person name="Glazko G."/>
            <person name="Karamychev V.N."/>
            <person name="Slesarev A.I."/>
            <person name="Kozyavkin S.A."/>
            <person name="Khromov I."/>
            <person name="Ackermann H.W."/>
            <person name="Washburn M."/>
            <person name="Mushegian A."/>
            <person name="Severinov K."/>
        </authorList>
    </citation>
    <scope>NUCLEOTIDE SEQUENCE</scope>
</reference>
<organismHost>
    <name type="scientific">Thermus thermophilus</name>
    <dbReference type="NCBI Taxonomy" id="274"/>
</organismHost>
<protein>
    <submittedName>
        <fullName evidence="1">Uncharacterized protein</fullName>
    </submittedName>
</protein>
<accession>A7XXA4</accession>
<dbReference type="EMBL" id="EU100883">
    <property type="protein sequence ID" value="ABU96906.1"/>
    <property type="molecule type" value="Genomic_DNA"/>
</dbReference>
<organism evidence="1 2">
    <name type="scientific">Thermus virus P23-45</name>
    <name type="common">Thermus thermophilus phage P23-45</name>
    <dbReference type="NCBI Taxonomy" id="2914006"/>
    <lineage>
        <taxon>Viruses</taxon>
        <taxon>Duplodnaviria</taxon>
        <taxon>Heunggongvirae</taxon>
        <taxon>Uroviricota</taxon>
        <taxon>Caudoviricetes</taxon>
        <taxon>Oshimavirus</taxon>
        <taxon>Oshimavirus P2345</taxon>
    </lineage>
</organism>
<dbReference type="GeneID" id="5600463"/>
<name>A7XXA4_BP234</name>
<gene>
    <name evidence="1" type="ORF">P23p73</name>
</gene>
<proteinExistence type="predicted"/>
<evidence type="ECO:0000313" key="2">
    <source>
        <dbReference type="Proteomes" id="UP000001132"/>
    </source>
</evidence>
<dbReference type="RefSeq" id="YP_001467926.1">
    <property type="nucleotide sequence ID" value="NC_009803.1"/>
</dbReference>
<dbReference type="Proteomes" id="UP000001132">
    <property type="component" value="Segment"/>
</dbReference>
<keyword evidence="2" id="KW-1185">Reference proteome</keyword>